<evidence type="ECO:0000313" key="1">
    <source>
        <dbReference type="EMBL" id="QJA59810.1"/>
    </source>
</evidence>
<accession>A0A6M3IQJ0</accession>
<dbReference type="AlphaFoldDB" id="A0A6M3IQJ0"/>
<name>A0A6M3IQJ0_9ZZZZ</name>
<organism evidence="1">
    <name type="scientific">viral metagenome</name>
    <dbReference type="NCBI Taxonomy" id="1070528"/>
    <lineage>
        <taxon>unclassified sequences</taxon>
        <taxon>metagenomes</taxon>
        <taxon>organismal metagenomes</taxon>
    </lineage>
</organism>
<sequence length="46" mass="5125">MDKKSPAEIKAWAVDPKRKAGEKLTVADEPTTSQAVDRMKVEVKKL</sequence>
<gene>
    <name evidence="1" type="ORF">MM415B01227_0027</name>
</gene>
<protein>
    <submittedName>
        <fullName evidence="1">Uncharacterized protein</fullName>
    </submittedName>
</protein>
<reference evidence="1" key="1">
    <citation type="submission" date="2020-03" db="EMBL/GenBank/DDBJ databases">
        <title>The deep terrestrial virosphere.</title>
        <authorList>
            <person name="Holmfeldt K."/>
            <person name="Nilsson E."/>
            <person name="Simone D."/>
            <person name="Lopez-Fernandez M."/>
            <person name="Wu X."/>
            <person name="de Brujin I."/>
            <person name="Lundin D."/>
            <person name="Andersson A."/>
            <person name="Bertilsson S."/>
            <person name="Dopson M."/>
        </authorList>
    </citation>
    <scope>NUCLEOTIDE SEQUENCE</scope>
    <source>
        <strain evidence="1">MM415B01227</strain>
    </source>
</reference>
<proteinExistence type="predicted"/>
<dbReference type="EMBL" id="MT141385">
    <property type="protein sequence ID" value="QJA59810.1"/>
    <property type="molecule type" value="Genomic_DNA"/>
</dbReference>